<feature type="signal peptide" evidence="9">
    <location>
        <begin position="1"/>
        <end position="22"/>
    </location>
</feature>
<dbReference type="PIRSF" id="PIRSF001488">
    <property type="entry name" value="Tdi_protein"/>
    <property type="match status" value="1"/>
</dbReference>
<dbReference type="OrthoDB" id="9784896at2"/>
<evidence type="ECO:0000259" key="10">
    <source>
        <dbReference type="PROSITE" id="PS51352"/>
    </source>
</evidence>
<evidence type="ECO:0000256" key="5">
    <source>
        <dbReference type="ARBA" id="ARBA00023157"/>
    </source>
</evidence>
<dbReference type="PANTHER" id="PTHR35891:SF2">
    <property type="entry name" value="THIOL:DISULFIDE INTERCHANGE PROTEIN DSBA"/>
    <property type="match status" value="1"/>
</dbReference>
<dbReference type="InterPro" id="IPR013766">
    <property type="entry name" value="Thioredoxin_domain"/>
</dbReference>
<keyword evidence="6" id="KW-0676">Redox-active center</keyword>
<proteinExistence type="inferred from homology"/>
<protein>
    <recommendedName>
        <fullName evidence="7">Thiol:disulfide interchange protein</fullName>
    </recommendedName>
</protein>
<dbReference type="EMBL" id="LJTC01000020">
    <property type="protein sequence ID" value="KPM76891.1"/>
    <property type="molecule type" value="Genomic_DNA"/>
</dbReference>
<dbReference type="RefSeq" id="WP_054554856.1">
    <property type="nucleotide sequence ID" value="NZ_LJTC01000020.1"/>
</dbReference>
<feature type="chain" id="PRO_5006138046" description="Thiol:disulfide interchange protein" evidence="9">
    <location>
        <begin position="23"/>
        <end position="212"/>
    </location>
</feature>
<evidence type="ECO:0000256" key="6">
    <source>
        <dbReference type="ARBA" id="ARBA00023284"/>
    </source>
</evidence>
<dbReference type="AlphaFoldDB" id="A0A0P7DTT4"/>
<name>A0A0P7DTT4_9GAMM</name>
<dbReference type="GO" id="GO:0016491">
    <property type="term" value="F:oxidoreductase activity"/>
    <property type="evidence" value="ECO:0007669"/>
    <property type="project" value="InterPro"/>
</dbReference>
<evidence type="ECO:0000256" key="4">
    <source>
        <dbReference type="ARBA" id="ARBA00022764"/>
    </source>
</evidence>
<dbReference type="InterPro" id="IPR001853">
    <property type="entry name" value="DSBA-like_thioredoxin_dom"/>
</dbReference>
<dbReference type="GO" id="GO:0042597">
    <property type="term" value="C:periplasmic space"/>
    <property type="evidence" value="ECO:0007669"/>
    <property type="project" value="UniProtKB-SubCell"/>
</dbReference>
<keyword evidence="3 9" id="KW-0732">Signal</keyword>
<organism evidence="11 12">
    <name type="scientific">Pseudoalteromonas lipolytica</name>
    <dbReference type="NCBI Taxonomy" id="570156"/>
    <lineage>
        <taxon>Bacteria</taxon>
        <taxon>Pseudomonadati</taxon>
        <taxon>Pseudomonadota</taxon>
        <taxon>Gammaproteobacteria</taxon>
        <taxon>Alteromonadales</taxon>
        <taxon>Pseudoalteromonadaceae</taxon>
        <taxon>Pseudoalteromonas</taxon>
    </lineage>
</organism>
<gene>
    <name evidence="11" type="ORF">AOG27_20520</name>
</gene>
<keyword evidence="5 7" id="KW-1015">Disulfide bond</keyword>
<keyword evidence="4 7" id="KW-0574">Periplasm</keyword>
<sequence>MIKLVKAVLMAATLGLAANASAAQYEEGKHYETIDARASKKPEVKEFFSFYCPHCNNFEPVVKELKTLLKDGVKFKKSHVDFSGPRDPEIQTILAQGYATANVLPQKDALVAAVFNHIHGKRARINELADMKDIFVSQGVSAEDFDKYYNSFSVRTMASKMKRDQEYYQQKGALKGVPTFIVNGKYRVILGADSGISDAKSMADLINYLADK</sequence>
<comment type="subcellular location">
    <subcellularLocation>
        <location evidence="1 7">Periplasm</location>
    </subcellularLocation>
</comment>
<dbReference type="PATRIC" id="fig|570156.3.peg.2028"/>
<feature type="disulfide bond" description="Redox-active" evidence="8">
    <location>
        <begin position="52"/>
        <end position="55"/>
    </location>
</feature>
<dbReference type="PANTHER" id="PTHR35891">
    <property type="entry name" value="THIOL:DISULFIDE INTERCHANGE PROTEIN DSBA"/>
    <property type="match status" value="1"/>
</dbReference>
<dbReference type="CDD" id="cd03019">
    <property type="entry name" value="DsbA_DsbA"/>
    <property type="match status" value="1"/>
</dbReference>
<accession>A0A0P7DTT4</accession>
<evidence type="ECO:0000256" key="2">
    <source>
        <dbReference type="ARBA" id="ARBA00005791"/>
    </source>
</evidence>
<evidence type="ECO:0000256" key="1">
    <source>
        <dbReference type="ARBA" id="ARBA00004418"/>
    </source>
</evidence>
<evidence type="ECO:0000256" key="8">
    <source>
        <dbReference type="PIRSR" id="PIRSR001488-1"/>
    </source>
</evidence>
<dbReference type="SUPFAM" id="SSF52833">
    <property type="entry name" value="Thioredoxin-like"/>
    <property type="match status" value="1"/>
</dbReference>
<dbReference type="InterPro" id="IPR050824">
    <property type="entry name" value="Thiol_disulfide_DsbA"/>
</dbReference>
<dbReference type="InterPro" id="IPR036249">
    <property type="entry name" value="Thioredoxin-like_sf"/>
</dbReference>
<evidence type="ECO:0000256" key="7">
    <source>
        <dbReference type="PIRNR" id="PIRNR001488"/>
    </source>
</evidence>
<feature type="domain" description="Thioredoxin" evidence="10">
    <location>
        <begin position="12"/>
        <end position="166"/>
    </location>
</feature>
<dbReference type="STRING" id="570156.AOG27_20520"/>
<dbReference type="Gene3D" id="3.40.30.10">
    <property type="entry name" value="Glutaredoxin"/>
    <property type="match status" value="1"/>
</dbReference>
<comment type="similarity">
    <text evidence="2">Belongs to the thioredoxin family. DsbA subfamily.</text>
</comment>
<dbReference type="InterPro" id="IPR023205">
    <property type="entry name" value="DsbA/DsbL"/>
</dbReference>
<dbReference type="GeneID" id="29848550"/>
<reference evidence="11 12" key="1">
    <citation type="submission" date="2015-09" db="EMBL/GenBank/DDBJ databases">
        <title>Draft Genome Sequence of Pseudoalteromonas lipolytica UCD-48B.</title>
        <authorList>
            <person name="Krusor M."/>
            <person name="Coil D.A."/>
            <person name="Lang J.M."/>
            <person name="Eisen J.A."/>
            <person name="Alexiev A."/>
        </authorList>
    </citation>
    <scope>NUCLEOTIDE SEQUENCE [LARGE SCALE GENOMIC DNA]</scope>
    <source>
        <strain evidence="11 12">UCD-48B</strain>
    </source>
</reference>
<evidence type="ECO:0000256" key="9">
    <source>
        <dbReference type="SAM" id="SignalP"/>
    </source>
</evidence>
<evidence type="ECO:0000313" key="12">
    <source>
        <dbReference type="Proteomes" id="UP000050378"/>
    </source>
</evidence>
<dbReference type="Proteomes" id="UP000050378">
    <property type="component" value="Unassembled WGS sequence"/>
</dbReference>
<comment type="caution">
    <text evidence="11">The sequence shown here is derived from an EMBL/GenBank/DDBJ whole genome shotgun (WGS) entry which is preliminary data.</text>
</comment>
<evidence type="ECO:0000313" key="11">
    <source>
        <dbReference type="EMBL" id="KPM76891.1"/>
    </source>
</evidence>
<dbReference type="PROSITE" id="PS51352">
    <property type="entry name" value="THIOREDOXIN_2"/>
    <property type="match status" value="1"/>
</dbReference>
<evidence type="ECO:0000256" key="3">
    <source>
        <dbReference type="ARBA" id="ARBA00022729"/>
    </source>
</evidence>
<dbReference type="Pfam" id="PF01323">
    <property type="entry name" value="DSBA"/>
    <property type="match status" value="1"/>
</dbReference>